<comment type="caution">
    <text evidence="1">The sequence shown here is derived from an EMBL/GenBank/DDBJ whole genome shotgun (WGS) entry which is preliminary data.</text>
</comment>
<evidence type="ECO:0000313" key="1">
    <source>
        <dbReference type="EMBL" id="MBP1291603.1"/>
    </source>
</evidence>
<proteinExistence type="predicted"/>
<organism evidence="1 2">
    <name type="scientific">Bradyrhizobium elkanii</name>
    <dbReference type="NCBI Taxonomy" id="29448"/>
    <lineage>
        <taxon>Bacteria</taxon>
        <taxon>Pseudomonadati</taxon>
        <taxon>Pseudomonadota</taxon>
        <taxon>Alphaproteobacteria</taxon>
        <taxon>Hyphomicrobiales</taxon>
        <taxon>Nitrobacteraceae</taxon>
        <taxon>Bradyrhizobium</taxon>
    </lineage>
</organism>
<dbReference type="Proteomes" id="UP000673383">
    <property type="component" value="Unassembled WGS sequence"/>
</dbReference>
<dbReference type="AlphaFoldDB" id="A0A8I1Y7N8"/>
<evidence type="ECO:0000313" key="2">
    <source>
        <dbReference type="Proteomes" id="UP000673383"/>
    </source>
</evidence>
<protein>
    <submittedName>
        <fullName evidence="1">Uncharacterized protein</fullName>
    </submittedName>
</protein>
<sequence length="40" mass="4713">MRRIFGKSKLAEAIRYAVSRRAIFERFLTDGRIELGRVDD</sequence>
<gene>
    <name evidence="1" type="ORF">JOH49_001356</name>
</gene>
<reference evidence="1" key="1">
    <citation type="submission" date="2021-02" db="EMBL/GenBank/DDBJ databases">
        <title>Genomic Encyclopedia of Type Strains, Phase IV (KMG-V): Genome sequencing to study the core and pangenomes of soil and plant-associated prokaryotes.</title>
        <authorList>
            <person name="Whitman W."/>
        </authorList>
    </citation>
    <scope>NUCLEOTIDE SEQUENCE</scope>
    <source>
        <strain evidence="1">USDA 406</strain>
    </source>
</reference>
<accession>A0A8I1Y7N8</accession>
<name>A0A8I1Y7N8_BRAEL</name>
<dbReference type="EMBL" id="JAFICZ010000001">
    <property type="protein sequence ID" value="MBP1291603.1"/>
    <property type="molecule type" value="Genomic_DNA"/>
</dbReference>